<protein>
    <recommendedName>
        <fullName evidence="4">Lipoprotein</fullName>
    </recommendedName>
</protein>
<keyword evidence="3" id="KW-1185">Reference proteome</keyword>
<dbReference type="Proteomes" id="UP001634154">
    <property type="component" value="Unassembled WGS sequence"/>
</dbReference>
<evidence type="ECO:0000256" key="1">
    <source>
        <dbReference type="SAM" id="SignalP"/>
    </source>
</evidence>
<proteinExistence type="predicted"/>
<organism evidence="2 3">
    <name type="scientific">Chryseobacterium kwangjuense</name>
    <dbReference type="NCBI Taxonomy" id="267125"/>
    <lineage>
        <taxon>Bacteria</taxon>
        <taxon>Pseudomonadati</taxon>
        <taxon>Bacteroidota</taxon>
        <taxon>Flavobacteriia</taxon>
        <taxon>Flavobacteriales</taxon>
        <taxon>Weeksellaceae</taxon>
        <taxon>Chryseobacterium group</taxon>
        <taxon>Chryseobacterium</taxon>
    </lineage>
</organism>
<accession>A0ABW9K6E1</accession>
<sequence>MKKHLLLTAVLCLSCMACGQKTPEKGTQKTNTTQKQKNMDLSKITDETVRNAVQALQDGNQSWYSFFTDNPAMTDDGNTVDFKSFFANALGKEKFLTIDRVGDDGKEIYGNFQAGKWGTFPVFFRFHKNNEGKFDRLDIGQAK</sequence>
<feature type="signal peptide" evidence="1">
    <location>
        <begin position="1"/>
        <end position="19"/>
    </location>
</feature>
<feature type="chain" id="PRO_5045460267" description="Lipoprotein" evidence="1">
    <location>
        <begin position="20"/>
        <end position="143"/>
    </location>
</feature>
<gene>
    <name evidence="2" type="ORF">ACKW6Q_17870</name>
</gene>
<evidence type="ECO:0008006" key="4">
    <source>
        <dbReference type="Google" id="ProtNLM"/>
    </source>
</evidence>
<evidence type="ECO:0000313" key="3">
    <source>
        <dbReference type="Proteomes" id="UP001634154"/>
    </source>
</evidence>
<dbReference type="EMBL" id="JBJXVJ010000004">
    <property type="protein sequence ID" value="MFN1218838.1"/>
    <property type="molecule type" value="Genomic_DNA"/>
</dbReference>
<name>A0ABW9K6E1_9FLAO</name>
<dbReference type="RefSeq" id="WP_409357689.1">
    <property type="nucleotide sequence ID" value="NZ_JBJXVJ010000004.1"/>
</dbReference>
<reference evidence="2 3" key="1">
    <citation type="submission" date="2024-12" db="EMBL/GenBank/DDBJ databases">
        <title>Draft genome sequence of Chryseobacterium kwangjuense AG447.</title>
        <authorList>
            <person name="Cheptsov V.S."/>
            <person name="Belov A."/>
            <person name="Zavarzina A.G."/>
        </authorList>
    </citation>
    <scope>NUCLEOTIDE SEQUENCE [LARGE SCALE GENOMIC DNA]</scope>
    <source>
        <strain evidence="2 3">AG447</strain>
    </source>
</reference>
<comment type="caution">
    <text evidence="2">The sequence shown here is derived from an EMBL/GenBank/DDBJ whole genome shotgun (WGS) entry which is preliminary data.</text>
</comment>
<evidence type="ECO:0000313" key="2">
    <source>
        <dbReference type="EMBL" id="MFN1218838.1"/>
    </source>
</evidence>
<keyword evidence="1" id="KW-0732">Signal</keyword>